<dbReference type="PANTHER" id="PTHR16036:SF2">
    <property type="entry name" value="TRNA ENDONUCLEASE ANKZF1"/>
    <property type="match status" value="1"/>
</dbReference>
<comment type="subcellular location">
    <subcellularLocation>
        <location evidence="1">Cytoplasm</location>
    </subcellularLocation>
</comment>
<feature type="domain" description="VLRF1" evidence="16">
    <location>
        <begin position="236"/>
        <end position="377"/>
    </location>
</feature>
<dbReference type="InterPro" id="IPR036770">
    <property type="entry name" value="Ankyrin_rpt-contain_sf"/>
</dbReference>
<dbReference type="InterPro" id="IPR047139">
    <property type="entry name" value="ANKZ1/VMS1"/>
</dbReference>
<dbReference type="PROSITE" id="PS50297">
    <property type="entry name" value="ANK_REP_REGION"/>
    <property type="match status" value="1"/>
</dbReference>
<feature type="compositionally biased region" description="Basic residues" evidence="15">
    <location>
        <begin position="504"/>
        <end position="520"/>
    </location>
</feature>
<keyword evidence="11 13" id="KW-0040">ANK repeat</keyword>
<evidence type="ECO:0000256" key="6">
    <source>
        <dbReference type="ARBA" id="ARBA00022737"/>
    </source>
</evidence>
<dbReference type="InterPro" id="IPR003604">
    <property type="entry name" value="Matrin/U1-like-C_Znf_C2H2"/>
</dbReference>
<evidence type="ECO:0000256" key="13">
    <source>
        <dbReference type="PROSITE-ProRule" id="PRU00023"/>
    </source>
</evidence>
<evidence type="ECO:0000256" key="2">
    <source>
        <dbReference type="ARBA" id="ARBA00009262"/>
    </source>
</evidence>
<dbReference type="GO" id="GO:0004519">
    <property type="term" value="F:endonuclease activity"/>
    <property type="evidence" value="ECO:0007669"/>
    <property type="project" value="UniProtKB-KW"/>
</dbReference>
<evidence type="ECO:0000256" key="5">
    <source>
        <dbReference type="ARBA" id="ARBA00022723"/>
    </source>
</evidence>
<dbReference type="SMART" id="SM00248">
    <property type="entry name" value="ANK"/>
    <property type="match status" value="2"/>
</dbReference>
<dbReference type="AlphaFoldDB" id="A0AAE0VT27"/>
<dbReference type="InterPro" id="IPR041540">
    <property type="entry name" value="VATC"/>
</dbReference>
<feature type="repeat" description="ANK" evidence="13">
    <location>
        <begin position="816"/>
        <end position="848"/>
    </location>
</feature>
<sequence length="1006" mass="113588">MATSTSSVTFPKRVPKGQAKKYSFCLLYDTEAAKEKLCGLTIATFNLNLNEQTPATFSEENSAGPDISIPDINDLTISERMSCNFCSTEFTSKKEQKDHYRSDWHRYNLKQRIKGDNSVTVDEFELIAGNISSLSGSDSDMDSLLDTDTDGAQEQKSRKKQLRIPSHLRILDYSSTDSDSESSTSRAEEATRKLPKVFFRNNAGELISLYRCLLSHRKMYPRTNTELIPLVTSLPDHMTWSVFMASGGHFAGAVFEKERVVVHKTFHRYVVRAKRGTAQSTRDNQGNAPKSAGASLRRYNEAALIQDIQELLSNWSVQLKQCDLIFLYAPGFNRQIFYSGKNPPFQKEDTRIRMIPFQTKRPTFNEIKRVHGMLASIESYGNETDFQDFIPLSPPRTYSKEMGQLMVVLEDAMTPKQRKVWNRKLGRSPLAADSSQPASDNIGNQTSNTESQTKDTVAALVIPDHVIDARNQTSSCTSTGSESELVFVKSKLSTADLKEFGGTKKPKRKKKLNRKRRPSKHQIEPESNICDEERYHLKNSLYTACKMGDAESLKNLLAIFNKPMDPNLCADISMPRSTSPKDNSRNYNENTNPSTVKLDNTSSDLKSTEQKSVDYDCDDVVDNKTTDDINNDVKTTPIRNPLSEKCGISMESVDTEVVTHSSSSKISASIDNTGNIESSQVVDDVSKLDEFTNETDNLEPQIPIPIPIDTWKENENDTLEIHSNLNDDKKLSVGVCSQLQDCTQLEIRNDDDTQNSQSYREKIDEHQNIQREGTTDGLSGMSTEKQQFAINHFQTVLELPSPVVTESILNELIGDNEITLLHVAAKEGHKGVICMLLEAGADPSIRDKMGQTPYMVCPNKDTRNEFRRFQGNYPEKYDYVKAQIPGPLTSEMESKRKQKDAERKKAQKKAKQEQLKVKKSVEAKARAEEMEKQRFLALSEREKRALAAEKRLVSQVERDGGRKPVLSRCWQCGKDITGKLPFEYFDYKFCSPKCLQAHRKLQATKS</sequence>
<feature type="compositionally biased region" description="Polar residues" evidence="15">
    <location>
        <begin position="575"/>
        <end position="605"/>
    </location>
</feature>
<comment type="caution">
    <text evidence="17">The sequence shown here is derived from an EMBL/GenBank/DDBJ whole genome shotgun (WGS) entry which is preliminary data.</text>
</comment>
<feature type="region of interest" description="Disordered" evidence="15">
    <location>
        <begin position="499"/>
        <end position="526"/>
    </location>
</feature>
<keyword evidence="4 14" id="KW-0540">Nuclease</keyword>
<feature type="compositionally biased region" description="Polar residues" evidence="15">
    <location>
        <begin position="433"/>
        <end position="454"/>
    </location>
</feature>
<dbReference type="EMBL" id="JAEAOA010000537">
    <property type="protein sequence ID" value="KAK3589021.1"/>
    <property type="molecule type" value="Genomic_DNA"/>
</dbReference>
<dbReference type="GO" id="GO:0008270">
    <property type="term" value="F:zinc ion binding"/>
    <property type="evidence" value="ECO:0007669"/>
    <property type="project" value="UniProtKB-KW"/>
</dbReference>
<dbReference type="GO" id="GO:0005737">
    <property type="term" value="C:cytoplasm"/>
    <property type="evidence" value="ECO:0007669"/>
    <property type="project" value="UniProtKB-SubCell"/>
</dbReference>
<dbReference type="Proteomes" id="UP001195483">
    <property type="component" value="Unassembled WGS sequence"/>
</dbReference>
<evidence type="ECO:0000256" key="3">
    <source>
        <dbReference type="ARBA" id="ARBA00022490"/>
    </source>
</evidence>
<dbReference type="PROSITE" id="PS50088">
    <property type="entry name" value="ANK_REPEAT"/>
    <property type="match status" value="1"/>
</dbReference>
<dbReference type="GO" id="GO:0036503">
    <property type="term" value="P:ERAD pathway"/>
    <property type="evidence" value="ECO:0007669"/>
    <property type="project" value="TreeGrafter"/>
</dbReference>
<dbReference type="Pfam" id="PF18826">
    <property type="entry name" value="bVLRF1"/>
    <property type="match status" value="1"/>
</dbReference>
<evidence type="ECO:0000256" key="1">
    <source>
        <dbReference type="ARBA" id="ARBA00004496"/>
    </source>
</evidence>
<evidence type="ECO:0000256" key="9">
    <source>
        <dbReference type="ARBA" id="ARBA00022801"/>
    </source>
</evidence>
<dbReference type="GO" id="GO:0003676">
    <property type="term" value="F:nucleic acid binding"/>
    <property type="evidence" value="ECO:0007669"/>
    <property type="project" value="InterPro"/>
</dbReference>
<proteinExistence type="inferred from homology"/>
<feature type="compositionally biased region" description="Acidic residues" evidence="15">
    <location>
        <begin position="139"/>
        <end position="151"/>
    </location>
</feature>
<evidence type="ECO:0000313" key="17">
    <source>
        <dbReference type="EMBL" id="KAK3589021.1"/>
    </source>
</evidence>
<evidence type="ECO:0000256" key="8">
    <source>
        <dbReference type="ARBA" id="ARBA00022771"/>
    </source>
</evidence>
<dbReference type="Gene3D" id="1.25.40.20">
    <property type="entry name" value="Ankyrin repeat-containing domain"/>
    <property type="match status" value="1"/>
</dbReference>
<evidence type="ECO:0000256" key="11">
    <source>
        <dbReference type="ARBA" id="ARBA00023043"/>
    </source>
</evidence>
<keyword evidence="10" id="KW-0862">Zinc</keyword>
<feature type="region of interest" description="Disordered" evidence="15">
    <location>
        <begin position="888"/>
        <end position="914"/>
    </location>
</feature>
<gene>
    <name evidence="17" type="ORF">CHS0354_007966</name>
</gene>
<evidence type="ECO:0000313" key="18">
    <source>
        <dbReference type="Proteomes" id="UP001195483"/>
    </source>
</evidence>
<evidence type="ECO:0000256" key="10">
    <source>
        <dbReference type="ARBA" id="ARBA00022833"/>
    </source>
</evidence>
<evidence type="ECO:0000256" key="15">
    <source>
        <dbReference type="SAM" id="MobiDB-lite"/>
    </source>
</evidence>
<feature type="compositionally biased region" description="Basic and acidic residues" evidence="15">
    <location>
        <begin position="892"/>
        <end position="914"/>
    </location>
</feature>
<dbReference type="PANTHER" id="PTHR16036">
    <property type="entry name" value="ANKYRIN REPEAT AND ZINC FINGER DOMAIN-CONTAINING PROTEIN 1"/>
    <property type="match status" value="1"/>
</dbReference>
<keyword evidence="7 14" id="KW-0255">Endonuclease</keyword>
<evidence type="ECO:0000256" key="14">
    <source>
        <dbReference type="PROSITE-ProRule" id="PRU01389"/>
    </source>
</evidence>
<dbReference type="PROSITE" id="PS52044">
    <property type="entry name" value="VLRF1"/>
    <property type="match status" value="1"/>
</dbReference>
<evidence type="ECO:0000256" key="7">
    <source>
        <dbReference type="ARBA" id="ARBA00022759"/>
    </source>
</evidence>
<dbReference type="SMART" id="SM00451">
    <property type="entry name" value="ZnF_U1"/>
    <property type="match status" value="1"/>
</dbReference>
<dbReference type="GO" id="GO:0016787">
    <property type="term" value="F:hydrolase activity"/>
    <property type="evidence" value="ECO:0007669"/>
    <property type="project" value="UniProtKB-KW"/>
</dbReference>
<comment type="domain">
    <text evidence="14">The VLRF1 domain mediates binding to the 60S ribosomal subunit.</text>
</comment>
<keyword evidence="8" id="KW-0863">Zinc-finger</keyword>
<keyword evidence="6" id="KW-0677">Repeat</keyword>
<feature type="region of interest" description="Disordered" evidence="15">
    <location>
        <begin position="571"/>
        <end position="610"/>
    </location>
</feature>
<dbReference type="InterPro" id="IPR002110">
    <property type="entry name" value="Ankyrin_rpt"/>
</dbReference>
<keyword evidence="12" id="KW-0175">Coiled coil</keyword>
<keyword evidence="9 14" id="KW-0378">Hydrolase</keyword>
<dbReference type="Pfam" id="PF18716">
    <property type="entry name" value="VATC"/>
    <property type="match status" value="1"/>
</dbReference>
<dbReference type="SUPFAM" id="SSF48403">
    <property type="entry name" value="Ankyrin repeat"/>
    <property type="match status" value="1"/>
</dbReference>
<keyword evidence="5" id="KW-0479">Metal-binding</keyword>
<keyword evidence="18" id="KW-1185">Reference proteome</keyword>
<reference evidence="17" key="1">
    <citation type="journal article" date="2021" name="Genome Biol. Evol.">
        <title>A High-Quality Reference Genome for a Parasitic Bivalve with Doubly Uniparental Inheritance (Bivalvia: Unionida).</title>
        <authorList>
            <person name="Smith C.H."/>
        </authorList>
    </citation>
    <scope>NUCLEOTIDE SEQUENCE</scope>
    <source>
        <strain evidence="17">CHS0354</strain>
    </source>
</reference>
<feature type="active site" evidence="14">
    <location>
        <position position="279"/>
    </location>
</feature>
<accession>A0AAE0VT27</accession>
<name>A0AAE0VT27_9BIVA</name>
<reference evidence="17" key="2">
    <citation type="journal article" date="2021" name="Genome Biol. Evol.">
        <title>Developing a high-quality reference genome for a parasitic bivalve with doubly uniparental inheritance (Bivalvia: Unionida).</title>
        <authorList>
            <person name="Smith C.H."/>
        </authorList>
    </citation>
    <scope>NUCLEOTIDE SEQUENCE</scope>
    <source>
        <strain evidence="17">CHS0354</strain>
        <tissue evidence="17">Mantle</tissue>
    </source>
</reference>
<reference evidence="17" key="3">
    <citation type="submission" date="2023-05" db="EMBL/GenBank/DDBJ databases">
        <authorList>
            <person name="Smith C.H."/>
        </authorList>
    </citation>
    <scope>NUCLEOTIDE SEQUENCE</scope>
    <source>
        <strain evidence="17">CHS0354</strain>
        <tissue evidence="17">Mantle</tissue>
    </source>
</reference>
<dbReference type="Pfam" id="PF00023">
    <property type="entry name" value="Ank"/>
    <property type="match status" value="1"/>
</dbReference>
<organism evidence="17 18">
    <name type="scientific">Potamilus streckersoni</name>
    <dbReference type="NCBI Taxonomy" id="2493646"/>
    <lineage>
        <taxon>Eukaryota</taxon>
        <taxon>Metazoa</taxon>
        <taxon>Spiralia</taxon>
        <taxon>Lophotrochozoa</taxon>
        <taxon>Mollusca</taxon>
        <taxon>Bivalvia</taxon>
        <taxon>Autobranchia</taxon>
        <taxon>Heteroconchia</taxon>
        <taxon>Palaeoheterodonta</taxon>
        <taxon>Unionida</taxon>
        <taxon>Unionoidea</taxon>
        <taxon>Unionidae</taxon>
        <taxon>Ambleminae</taxon>
        <taxon>Lampsilini</taxon>
        <taxon>Potamilus</taxon>
    </lineage>
</organism>
<feature type="region of interest" description="Disordered" evidence="15">
    <location>
        <begin position="135"/>
        <end position="161"/>
    </location>
</feature>
<dbReference type="InterPro" id="IPR013087">
    <property type="entry name" value="Znf_C2H2_type"/>
</dbReference>
<keyword evidence="3 14" id="KW-0963">Cytoplasm</keyword>
<comment type="similarity">
    <text evidence="2 14">Belongs to the ANKZF1/VMS1 family.</text>
</comment>
<evidence type="ECO:0000259" key="16">
    <source>
        <dbReference type="PROSITE" id="PS52044"/>
    </source>
</evidence>
<evidence type="ECO:0000256" key="4">
    <source>
        <dbReference type="ARBA" id="ARBA00022722"/>
    </source>
</evidence>
<feature type="region of interest" description="Disordered" evidence="15">
    <location>
        <begin position="427"/>
        <end position="454"/>
    </location>
</feature>
<protein>
    <recommendedName>
        <fullName evidence="16">VLRF1 domain-containing protein</fullName>
    </recommendedName>
</protein>
<dbReference type="InterPro" id="IPR041175">
    <property type="entry name" value="VLRF1/Vms1"/>
</dbReference>
<dbReference type="PROSITE" id="PS00028">
    <property type="entry name" value="ZINC_FINGER_C2H2_1"/>
    <property type="match status" value="1"/>
</dbReference>
<evidence type="ECO:0000256" key="12">
    <source>
        <dbReference type="ARBA" id="ARBA00023054"/>
    </source>
</evidence>